<dbReference type="AlphaFoldDB" id="A0A1V3WMC8"/>
<sequence>MPDNTVKLTNEPTADRLMTRAIECLQSSLKICFLKLPSA</sequence>
<evidence type="ECO:0000313" key="2">
    <source>
        <dbReference type="Proteomes" id="UP000188532"/>
    </source>
</evidence>
<name>A0A1V3WMC8_MYCKA</name>
<organism evidence="1 2">
    <name type="scientific">Mycobacterium kansasii</name>
    <dbReference type="NCBI Taxonomy" id="1768"/>
    <lineage>
        <taxon>Bacteria</taxon>
        <taxon>Bacillati</taxon>
        <taxon>Actinomycetota</taxon>
        <taxon>Actinomycetes</taxon>
        <taxon>Mycobacteriales</taxon>
        <taxon>Mycobacteriaceae</taxon>
        <taxon>Mycobacterium</taxon>
    </lineage>
</organism>
<dbReference type="Proteomes" id="UP000188532">
    <property type="component" value="Unassembled WGS sequence"/>
</dbReference>
<dbReference type="EMBL" id="MVBN01000008">
    <property type="protein sequence ID" value="OOK68133.1"/>
    <property type="molecule type" value="Genomic_DNA"/>
</dbReference>
<comment type="caution">
    <text evidence="1">The sequence shown here is derived from an EMBL/GenBank/DDBJ whole genome shotgun (WGS) entry which is preliminary data.</text>
</comment>
<protein>
    <submittedName>
        <fullName evidence="1">Uncharacterized protein</fullName>
    </submittedName>
</protein>
<accession>A0A1V3WMC8</accession>
<proteinExistence type="predicted"/>
<reference evidence="1 2" key="1">
    <citation type="submission" date="2017-02" db="EMBL/GenBank/DDBJ databases">
        <title>Complete genome sequences of Mycobacterium kansasii strains isolated from rhesus macaques.</title>
        <authorList>
            <person name="Panda A."/>
            <person name="Nagaraj S."/>
            <person name="Zhao X."/>
            <person name="Tettelin H."/>
            <person name="Detolla L.J."/>
        </authorList>
    </citation>
    <scope>NUCLEOTIDE SEQUENCE [LARGE SCALE GENOMIC DNA]</scope>
    <source>
        <strain evidence="1 2">11-3469</strain>
    </source>
</reference>
<evidence type="ECO:0000313" key="1">
    <source>
        <dbReference type="EMBL" id="OOK68133.1"/>
    </source>
</evidence>
<gene>
    <name evidence="1" type="ORF">BZL29_6653</name>
</gene>